<proteinExistence type="predicted"/>
<feature type="region of interest" description="Disordered" evidence="1">
    <location>
        <begin position="1"/>
        <end position="25"/>
    </location>
</feature>
<gene>
    <name evidence="2" type="ORF">TGAMA5MH_11096</name>
</gene>
<sequence length="97" mass="10519">MITDDNSGLVASNNEDDEEGKLLGEELGEHAKKQLMGIMDTAASIVKITDDSGIRGIINMVTDGNHTQLSGWMDNQTLQTLSRDFINPNGLGRNKDS</sequence>
<dbReference type="Proteomes" id="UP000236546">
    <property type="component" value="Unassembled WGS sequence"/>
</dbReference>
<dbReference type="AlphaFoldDB" id="A0A2K0SUQ3"/>
<comment type="caution">
    <text evidence="2">The sequence shown here is derived from an EMBL/GenBank/DDBJ whole genome shotgun (WGS) entry which is preliminary data.</text>
</comment>
<reference evidence="2 3" key="1">
    <citation type="submission" date="2017-02" db="EMBL/GenBank/DDBJ databases">
        <title>Genomes of Trichoderma spp. with biocontrol activity.</title>
        <authorList>
            <person name="Gardiner D."/>
            <person name="Kazan K."/>
            <person name="Vos C."/>
            <person name="Harvey P."/>
        </authorList>
    </citation>
    <scope>NUCLEOTIDE SEQUENCE [LARGE SCALE GENOMIC DNA]</scope>
    <source>
        <strain evidence="2 3">A5MH</strain>
    </source>
</reference>
<feature type="compositionally biased region" description="Polar residues" evidence="1">
    <location>
        <begin position="1"/>
        <end position="13"/>
    </location>
</feature>
<protein>
    <submittedName>
        <fullName evidence="2">Uncharacterized protein</fullName>
    </submittedName>
</protein>
<evidence type="ECO:0000313" key="2">
    <source>
        <dbReference type="EMBL" id="PNP37005.1"/>
    </source>
</evidence>
<accession>A0A2K0SUQ3</accession>
<dbReference type="EMBL" id="MTYH01000248">
    <property type="protein sequence ID" value="PNP37005.1"/>
    <property type="molecule type" value="Genomic_DNA"/>
</dbReference>
<name>A0A2K0SUQ3_9HYPO</name>
<evidence type="ECO:0000256" key="1">
    <source>
        <dbReference type="SAM" id="MobiDB-lite"/>
    </source>
</evidence>
<organism evidence="2 3">
    <name type="scientific">Trichoderma gamsii</name>
    <dbReference type="NCBI Taxonomy" id="398673"/>
    <lineage>
        <taxon>Eukaryota</taxon>
        <taxon>Fungi</taxon>
        <taxon>Dikarya</taxon>
        <taxon>Ascomycota</taxon>
        <taxon>Pezizomycotina</taxon>
        <taxon>Sordariomycetes</taxon>
        <taxon>Hypocreomycetidae</taxon>
        <taxon>Hypocreales</taxon>
        <taxon>Hypocreaceae</taxon>
        <taxon>Trichoderma</taxon>
    </lineage>
</organism>
<evidence type="ECO:0000313" key="3">
    <source>
        <dbReference type="Proteomes" id="UP000236546"/>
    </source>
</evidence>